<evidence type="ECO:0000256" key="2">
    <source>
        <dbReference type="ARBA" id="ARBA00009054"/>
    </source>
</evidence>
<dbReference type="OrthoDB" id="9789811at2"/>
<feature type="region of interest" description="Disordered" evidence="13">
    <location>
        <begin position="1"/>
        <end position="39"/>
    </location>
</feature>
<evidence type="ECO:0000256" key="11">
    <source>
        <dbReference type="RuleBase" id="RU000639"/>
    </source>
</evidence>
<dbReference type="AlphaFoldDB" id="A0A099TYF8"/>
<comment type="function">
    <text evidence="7 10 11">Participates actively in the response to hyperosmotic and heat shock by preventing the aggregation of stress-denatured proteins, in association with DnaK and GrpE. It is the nucleotide exchange factor for DnaK and may function as a thermosensor. Unfolded proteins bind initially to DnaJ; upon interaction with the DnaJ-bound protein, DnaK hydrolyzes its bound ATP, resulting in the formation of a stable complex. GrpE releases ADP from DnaK; ATP binding to DnaK triggers the release of the substrate protein, thus completing the reaction cycle. Several rounds of ATP-dependent interactions between DnaJ, DnaK and GrpE are required for fully efficient folding.</text>
</comment>
<proteinExistence type="inferred from homology"/>
<dbReference type="NCBIfam" id="NF010738">
    <property type="entry name" value="PRK14140.1"/>
    <property type="match status" value="1"/>
</dbReference>
<feature type="compositionally biased region" description="Basic and acidic residues" evidence="13">
    <location>
        <begin position="1"/>
        <end position="10"/>
    </location>
</feature>
<dbReference type="Gene3D" id="2.30.22.10">
    <property type="entry name" value="Head domain of nucleotide exchange factor GrpE"/>
    <property type="match status" value="1"/>
</dbReference>
<dbReference type="GO" id="GO:0006457">
    <property type="term" value="P:protein folding"/>
    <property type="evidence" value="ECO:0007669"/>
    <property type="project" value="InterPro"/>
</dbReference>
<evidence type="ECO:0000256" key="13">
    <source>
        <dbReference type="SAM" id="MobiDB-lite"/>
    </source>
</evidence>
<comment type="subcellular location">
    <subcellularLocation>
        <location evidence="1 10">Cytoplasm</location>
    </subcellularLocation>
</comment>
<keyword evidence="17" id="KW-1185">Reference proteome</keyword>
<sequence>MQQEDSKQQEQEQEEENQAQEVEESTESSDTKDDNTILKQKIKELEDQYLRAYADFENVKKRLEKDKSQALEYAHEKILKDMLPVADTLDKALESAQNTENGEKIAEGLKLTIDNFQKVFNKYGVEVIEVNNEFNPELHDAIMHVVDESKENGQIAQVLQKGYKYKERILRAAMVSIVKN</sequence>
<dbReference type="SUPFAM" id="SSF58014">
    <property type="entry name" value="Coiled-coil domain of nucleotide exchange factor GrpE"/>
    <property type="match status" value="1"/>
</dbReference>
<feature type="compositionally biased region" description="Basic and acidic residues" evidence="13">
    <location>
        <begin position="29"/>
        <end position="39"/>
    </location>
</feature>
<gene>
    <name evidence="10 14" type="primary">grpE</name>
    <name evidence="15" type="ORF">LS73_006710</name>
    <name evidence="14" type="ORF">NCTC12714_01731</name>
</gene>
<evidence type="ECO:0000256" key="10">
    <source>
        <dbReference type="HAMAP-Rule" id="MF_01151"/>
    </source>
</evidence>
<name>A0A099TYF8_9HELI</name>
<dbReference type="PANTHER" id="PTHR21237:SF23">
    <property type="entry name" value="GRPE PROTEIN HOMOLOG, MITOCHONDRIAL"/>
    <property type="match status" value="1"/>
</dbReference>
<evidence type="ECO:0000256" key="9">
    <source>
        <dbReference type="ARBA" id="ARBA00076414"/>
    </source>
</evidence>
<dbReference type="GO" id="GO:0042803">
    <property type="term" value="F:protein homodimerization activity"/>
    <property type="evidence" value="ECO:0007669"/>
    <property type="project" value="InterPro"/>
</dbReference>
<dbReference type="GO" id="GO:0051087">
    <property type="term" value="F:protein-folding chaperone binding"/>
    <property type="evidence" value="ECO:0007669"/>
    <property type="project" value="InterPro"/>
</dbReference>
<dbReference type="STRING" id="216.LS73_07750"/>
<dbReference type="PROSITE" id="PS01071">
    <property type="entry name" value="GRPE"/>
    <property type="match status" value="1"/>
</dbReference>
<dbReference type="Pfam" id="PF01025">
    <property type="entry name" value="GrpE"/>
    <property type="match status" value="1"/>
</dbReference>
<dbReference type="NCBIfam" id="NF010747">
    <property type="entry name" value="PRK14149.1"/>
    <property type="match status" value="1"/>
</dbReference>
<protein>
    <recommendedName>
        <fullName evidence="8 10">Protein GrpE</fullName>
    </recommendedName>
    <alternativeName>
        <fullName evidence="9 10">HSP-70 cofactor</fullName>
    </alternativeName>
</protein>
<dbReference type="PANTHER" id="PTHR21237">
    <property type="entry name" value="GRPE PROTEIN"/>
    <property type="match status" value="1"/>
</dbReference>
<evidence type="ECO:0000256" key="6">
    <source>
        <dbReference type="ARBA" id="ARBA00023186"/>
    </source>
</evidence>
<dbReference type="Gene3D" id="3.90.20.20">
    <property type="match status" value="1"/>
</dbReference>
<evidence type="ECO:0000256" key="4">
    <source>
        <dbReference type="ARBA" id="ARBA00022490"/>
    </source>
</evidence>
<dbReference type="FunFam" id="2.30.22.10:FF:000001">
    <property type="entry name" value="Protein GrpE"/>
    <property type="match status" value="1"/>
</dbReference>
<evidence type="ECO:0000313" key="14">
    <source>
        <dbReference type="EMBL" id="STQ86920.1"/>
    </source>
</evidence>
<keyword evidence="6 10" id="KW-0143">Chaperone</keyword>
<evidence type="ECO:0000256" key="12">
    <source>
        <dbReference type="RuleBase" id="RU004478"/>
    </source>
</evidence>
<dbReference type="PRINTS" id="PR00773">
    <property type="entry name" value="GRPEPROTEIN"/>
</dbReference>
<dbReference type="EMBL" id="UGJE01000002">
    <property type="protein sequence ID" value="STQ86920.1"/>
    <property type="molecule type" value="Genomic_DNA"/>
</dbReference>
<dbReference type="GO" id="GO:0051082">
    <property type="term" value="F:unfolded protein binding"/>
    <property type="evidence" value="ECO:0007669"/>
    <property type="project" value="TreeGrafter"/>
</dbReference>
<dbReference type="InterPro" id="IPR009012">
    <property type="entry name" value="GrpE_head"/>
</dbReference>
<evidence type="ECO:0000313" key="16">
    <source>
        <dbReference type="Proteomes" id="UP000029922"/>
    </source>
</evidence>
<keyword evidence="5 10" id="KW-0346">Stress response</keyword>
<dbReference type="GO" id="GO:0005829">
    <property type="term" value="C:cytosol"/>
    <property type="evidence" value="ECO:0007669"/>
    <property type="project" value="TreeGrafter"/>
</dbReference>
<dbReference type="RefSeq" id="WP_034558726.1">
    <property type="nucleotide sequence ID" value="NZ_FZML01000011.1"/>
</dbReference>
<feature type="compositionally biased region" description="Acidic residues" evidence="13">
    <location>
        <begin position="11"/>
        <end position="27"/>
    </location>
</feature>
<evidence type="ECO:0000256" key="8">
    <source>
        <dbReference type="ARBA" id="ARBA00072274"/>
    </source>
</evidence>
<dbReference type="CDD" id="cd00446">
    <property type="entry name" value="GrpE"/>
    <property type="match status" value="1"/>
</dbReference>
<reference evidence="14 17" key="2">
    <citation type="submission" date="2018-06" db="EMBL/GenBank/DDBJ databases">
        <authorList>
            <consortium name="Pathogen Informatics"/>
            <person name="Doyle S."/>
        </authorList>
    </citation>
    <scope>NUCLEOTIDE SEQUENCE [LARGE SCALE GENOMIC DNA]</scope>
    <source>
        <strain evidence="14 17">NCTC12714</strain>
    </source>
</reference>
<organism evidence="14 17">
    <name type="scientific">Helicobacter muridarum</name>
    <dbReference type="NCBI Taxonomy" id="216"/>
    <lineage>
        <taxon>Bacteria</taxon>
        <taxon>Pseudomonadati</taxon>
        <taxon>Campylobacterota</taxon>
        <taxon>Epsilonproteobacteria</taxon>
        <taxon>Campylobacterales</taxon>
        <taxon>Helicobacteraceae</taxon>
        <taxon>Helicobacter</taxon>
    </lineage>
</organism>
<evidence type="ECO:0000313" key="17">
    <source>
        <dbReference type="Proteomes" id="UP000255139"/>
    </source>
</evidence>
<accession>A0A099TYF8</accession>
<dbReference type="Proteomes" id="UP000029922">
    <property type="component" value="Unassembled WGS sequence"/>
</dbReference>
<reference evidence="15 16" key="1">
    <citation type="journal article" date="2014" name="Genome Announc.">
        <title>Draft genome sequences of eight enterohepatic helicobacter species isolated from both laboratory and wild rodents.</title>
        <authorList>
            <person name="Sheh A."/>
            <person name="Shen Z."/>
            <person name="Fox J.G."/>
        </authorList>
    </citation>
    <scope>NUCLEOTIDE SEQUENCE [LARGE SCALE GENOMIC DNA]</scope>
    <source>
        <strain evidence="15 16">ST1</strain>
    </source>
</reference>
<dbReference type="HAMAP" id="MF_01151">
    <property type="entry name" value="GrpE"/>
    <property type="match status" value="1"/>
</dbReference>
<dbReference type="InterPro" id="IPR000740">
    <property type="entry name" value="GrpE"/>
</dbReference>
<comment type="subunit">
    <text evidence="3 10">Homodimer.</text>
</comment>
<dbReference type="GO" id="GO:0000774">
    <property type="term" value="F:adenyl-nucleotide exchange factor activity"/>
    <property type="evidence" value="ECO:0007669"/>
    <property type="project" value="InterPro"/>
</dbReference>
<evidence type="ECO:0000313" key="15">
    <source>
        <dbReference type="EMBL" id="TLD99870.1"/>
    </source>
</evidence>
<dbReference type="SUPFAM" id="SSF51064">
    <property type="entry name" value="Head domain of nucleotide exchange factor GrpE"/>
    <property type="match status" value="1"/>
</dbReference>
<comment type="similarity">
    <text evidence="2 10 12">Belongs to the GrpE family.</text>
</comment>
<evidence type="ECO:0000256" key="7">
    <source>
        <dbReference type="ARBA" id="ARBA00053401"/>
    </source>
</evidence>
<evidence type="ECO:0000256" key="1">
    <source>
        <dbReference type="ARBA" id="ARBA00004496"/>
    </source>
</evidence>
<keyword evidence="4 10" id="KW-0963">Cytoplasm</keyword>
<dbReference type="InterPro" id="IPR013805">
    <property type="entry name" value="GrpE_CC"/>
</dbReference>
<evidence type="ECO:0000256" key="3">
    <source>
        <dbReference type="ARBA" id="ARBA00011738"/>
    </source>
</evidence>
<dbReference type="EMBL" id="JRPD02000014">
    <property type="protein sequence ID" value="TLD99870.1"/>
    <property type="molecule type" value="Genomic_DNA"/>
</dbReference>
<dbReference type="Proteomes" id="UP000255139">
    <property type="component" value="Unassembled WGS sequence"/>
</dbReference>
<evidence type="ECO:0000256" key="5">
    <source>
        <dbReference type="ARBA" id="ARBA00023016"/>
    </source>
</evidence>